<evidence type="ECO:0000313" key="4">
    <source>
        <dbReference type="Proteomes" id="UP000266723"/>
    </source>
</evidence>
<keyword evidence="4" id="KW-1185">Reference proteome</keyword>
<evidence type="ECO:0000313" key="3">
    <source>
        <dbReference type="EMBL" id="KAF3609745.1"/>
    </source>
</evidence>
<evidence type="ECO:0000256" key="1">
    <source>
        <dbReference type="ARBA" id="ARBA00022703"/>
    </source>
</evidence>
<dbReference type="PANTHER" id="PTHR12758">
    <property type="entry name" value="APOPTOSIS INHIBITOR 5-RELATED"/>
    <property type="match status" value="1"/>
</dbReference>
<feature type="region of interest" description="Disordered" evidence="2">
    <location>
        <begin position="385"/>
        <end position="405"/>
    </location>
</feature>
<proteinExistence type="predicted"/>
<accession>A0ABQ7F2Y0</accession>
<dbReference type="PANTHER" id="PTHR12758:SF19">
    <property type="entry name" value="APOPTOSIS INHIBITOR 5"/>
    <property type="match status" value="1"/>
</dbReference>
<dbReference type="Pfam" id="PF05918">
    <property type="entry name" value="API5"/>
    <property type="match status" value="2"/>
</dbReference>
<feature type="compositionally biased region" description="Gly residues" evidence="2">
    <location>
        <begin position="439"/>
        <end position="454"/>
    </location>
</feature>
<feature type="region of interest" description="Disordered" evidence="2">
    <location>
        <begin position="421"/>
        <end position="454"/>
    </location>
</feature>
<comment type="caution">
    <text evidence="3">The sequence shown here is derived from an EMBL/GenBank/DDBJ whole genome shotgun (WGS) entry which is preliminary data.</text>
</comment>
<sequence>FVCGIYLLTCVRSLNLSLLSKCQNIIPNHIEKLYEFDERLSQSTDKSKVFPLNAELLKPQEEMERHITDLIKKPRRCIWRRIQYVYGFLANFEYIWRKAPQERMQELADIVEGHAALNSKFNVNFSCHILWGMNISFLLEYDDVRVSKVSFRSQLRGITSDVQILFWQVLDSDHIDRFISCLQIALPFFVRGAPGTKFLNYMNTHILPAFEKVQAARAEELDLLRALAEISSYTTTLVAHQMLPEIVQLLKKYMPARKTGEEMNFTYVECLLYVLNHMVHKPSDRLGEYFSESYKEFTERLASVEDLTKATMKKLIQGTSEHNKAMSAAKTDEEKSSVKTKRQNATTGLRTCNNILAMTNVNTEPNLCDKSVSLSWKEATKTLASTTTGVKRPATGAGNNVGAKKGRVPNHQVVKKAFEGVSYGGGRGSQRGHGRGQGKRGGGGGGRSRGRGYC</sequence>
<name>A0ABQ7F2Y0_BRACR</name>
<dbReference type="InterPro" id="IPR008383">
    <property type="entry name" value="API5"/>
</dbReference>
<feature type="region of interest" description="Disordered" evidence="2">
    <location>
        <begin position="319"/>
        <end position="343"/>
    </location>
</feature>
<gene>
    <name evidence="3" type="ORF">DY000_02047299</name>
</gene>
<dbReference type="EMBL" id="QGKV02000297">
    <property type="protein sequence ID" value="KAF3609745.1"/>
    <property type="molecule type" value="Genomic_DNA"/>
</dbReference>
<reference evidence="3 4" key="1">
    <citation type="journal article" date="2020" name="BMC Genomics">
        <title>Intraspecific diversification of the crop wild relative Brassica cretica Lam. using demographic model selection.</title>
        <authorList>
            <person name="Kioukis A."/>
            <person name="Michalopoulou V.A."/>
            <person name="Briers L."/>
            <person name="Pirintsos S."/>
            <person name="Studholme D.J."/>
            <person name="Pavlidis P."/>
            <person name="Sarris P.F."/>
        </authorList>
    </citation>
    <scope>NUCLEOTIDE SEQUENCE [LARGE SCALE GENOMIC DNA]</scope>
    <source>
        <strain evidence="4">cv. PFS-1207/04</strain>
    </source>
</reference>
<dbReference type="Proteomes" id="UP000266723">
    <property type="component" value="Unassembled WGS sequence"/>
</dbReference>
<feature type="non-terminal residue" evidence="3">
    <location>
        <position position="1"/>
    </location>
</feature>
<organism evidence="3 4">
    <name type="scientific">Brassica cretica</name>
    <name type="common">Mustard</name>
    <dbReference type="NCBI Taxonomy" id="69181"/>
    <lineage>
        <taxon>Eukaryota</taxon>
        <taxon>Viridiplantae</taxon>
        <taxon>Streptophyta</taxon>
        <taxon>Embryophyta</taxon>
        <taxon>Tracheophyta</taxon>
        <taxon>Spermatophyta</taxon>
        <taxon>Magnoliopsida</taxon>
        <taxon>eudicotyledons</taxon>
        <taxon>Gunneridae</taxon>
        <taxon>Pentapetalae</taxon>
        <taxon>rosids</taxon>
        <taxon>malvids</taxon>
        <taxon>Brassicales</taxon>
        <taxon>Brassicaceae</taxon>
        <taxon>Brassiceae</taxon>
        <taxon>Brassica</taxon>
    </lineage>
</organism>
<keyword evidence="1" id="KW-0053">Apoptosis</keyword>
<protein>
    <submittedName>
        <fullName evidence="3">Uncharacterized protein</fullName>
    </submittedName>
</protein>
<evidence type="ECO:0000256" key="2">
    <source>
        <dbReference type="SAM" id="MobiDB-lite"/>
    </source>
</evidence>